<evidence type="ECO:0000256" key="1">
    <source>
        <dbReference type="SAM" id="Phobius"/>
    </source>
</evidence>
<feature type="signal peptide" evidence="2">
    <location>
        <begin position="1"/>
        <end position="20"/>
    </location>
</feature>
<sequence length="99" mass="11258">MSTLMLNGFYLALFCQCVLYQMDDIYDEFGAVPVAIIPLPLLINMVLFQPRILRNFILVSCVTRVDVKALGDVIDHFTETVQLRTDSRLGTSRRRASSM</sequence>
<keyword evidence="1" id="KW-0812">Transmembrane</keyword>
<evidence type="ECO:0000313" key="3">
    <source>
        <dbReference type="EMBL" id="KAJ0388569.1"/>
    </source>
</evidence>
<dbReference type="EMBL" id="JAKCXM010008624">
    <property type="protein sequence ID" value="KAJ0388569.1"/>
    <property type="molecule type" value="Genomic_DNA"/>
</dbReference>
<evidence type="ECO:0000313" key="4">
    <source>
        <dbReference type="Proteomes" id="UP001209570"/>
    </source>
</evidence>
<feature type="chain" id="PRO_5041904171" evidence="2">
    <location>
        <begin position="21"/>
        <end position="99"/>
    </location>
</feature>
<evidence type="ECO:0000256" key="2">
    <source>
        <dbReference type="SAM" id="SignalP"/>
    </source>
</evidence>
<comment type="caution">
    <text evidence="3">The sequence shown here is derived from an EMBL/GenBank/DDBJ whole genome shotgun (WGS) entry which is preliminary data.</text>
</comment>
<keyword evidence="1" id="KW-0472">Membrane</keyword>
<feature type="transmembrane region" description="Helical" evidence="1">
    <location>
        <begin position="29"/>
        <end position="48"/>
    </location>
</feature>
<accession>A0AAD5PZR7</accession>
<dbReference type="Proteomes" id="UP001209570">
    <property type="component" value="Unassembled WGS sequence"/>
</dbReference>
<reference evidence="3" key="1">
    <citation type="submission" date="2021-12" db="EMBL/GenBank/DDBJ databases">
        <title>Prjna785345.</title>
        <authorList>
            <person name="Rujirawat T."/>
            <person name="Krajaejun T."/>
        </authorList>
    </citation>
    <scope>NUCLEOTIDE SEQUENCE</scope>
    <source>
        <strain evidence="3">Pi057C3</strain>
    </source>
</reference>
<proteinExistence type="predicted"/>
<name>A0AAD5PZR7_PYTIN</name>
<keyword evidence="4" id="KW-1185">Reference proteome</keyword>
<keyword evidence="2" id="KW-0732">Signal</keyword>
<organism evidence="3 4">
    <name type="scientific">Pythium insidiosum</name>
    <name type="common">Pythiosis disease agent</name>
    <dbReference type="NCBI Taxonomy" id="114742"/>
    <lineage>
        <taxon>Eukaryota</taxon>
        <taxon>Sar</taxon>
        <taxon>Stramenopiles</taxon>
        <taxon>Oomycota</taxon>
        <taxon>Peronosporomycetes</taxon>
        <taxon>Pythiales</taxon>
        <taxon>Pythiaceae</taxon>
        <taxon>Pythium</taxon>
    </lineage>
</organism>
<dbReference type="AlphaFoldDB" id="A0AAD5PZR7"/>
<gene>
    <name evidence="3" type="ORF">P43SY_010473</name>
</gene>
<protein>
    <submittedName>
        <fullName evidence="3">Uncharacterized protein</fullName>
    </submittedName>
</protein>
<keyword evidence="1" id="KW-1133">Transmembrane helix</keyword>